<protein>
    <recommendedName>
        <fullName evidence="3">Protein AMBP</fullName>
    </recommendedName>
</protein>
<dbReference type="PRINTS" id="PR01215">
    <property type="entry name" value="A1MCGLOBULIN"/>
</dbReference>
<dbReference type="InterPro" id="IPR002223">
    <property type="entry name" value="Kunitz_BPTI"/>
</dbReference>
<gene>
    <name evidence="15" type="ORF">PLEPLA_LOCUS28660</name>
</gene>
<dbReference type="GO" id="GO:0004867">
    <property type="term" value="F:serine-type endopeptidase inhibitor activity"/>
    <property type="evidence" value="ECO:0007669"/>
    <property type="project" value="UniProtKB-KW"/>
</dbReference>
<dbReference type="AlphaFoldDB" id="A0A9N7V193"/>
<accession>A0A9N7V193</accession>
<dbReference type="Gene3D" id="4.10.410.10">
    <property type="entry name" value="Pancreatic trypsin inhibitor Kunitz domain"/>
    <property type="match status" value="2"/>
</dbReference>
<dbReference type="Proteomes" id="UP001153269">
    <property type="component" value="Unassembled WGS sequence"/>
</dbReference>
<comment type="caution">
    <text evidence="15">The sequence shown here is derived from an EMBL/GenBank/DDBJ whole genome shotgun (WGS) entry which is preliminary data.</text>
</comment>
<keyword evidence="8" id="KW-0677">Repeat</keyword>
<evidence type="ECO:0000256" key="8">
    <source>
        <dbReference type="ARBA" id="ARBA00022737"/>
    </source>
</evidence>
<dbReference type="PROSITE" id="PS50279">
    <property type="entry name" value="BPTI_KUNITZ_2"/>
    <property type="match status" value="2"/>
</dbReference>
<dbReference type="CDD" id="cd19418">
    <property type="entry name" value="lipocalin_A1M-like"/>
    <property type="match status" value="1"/>
</dbReference>
<evidence type="ECO:0000259" key="14">
    <source>
        <dbReference type="PROSITE" id="PS50279"/>
    </source>
</evidence>
<evidence type="ECO:0000256" key="1">
    <source>
        <dbReference type="ARBA" id="ARBA00004613"/>
    </source>
</evidence>
<dbReference type="InterPro" id="IPR029856">
    <property type="entry name" value="AMBP"/>
</dbReference>
<dbReference type="PRINTS" id="PR00759">
    <property type="entry name" value="BASICPTASE"/>
</dbReference>
<feature type="domain" description="BPTI/Kunitz inhibitor" evidence="14">
    <location>
        <begin position="526"/>
        <end position="576"/>
    </location>
</feature>
<dbReference type="SMART" id="SM00131">
    <property type="entry name" value="KU"/>
    <property type="match status" value="2"/>
</dbReference>
<dbReference type="PANTHER" id="PTHR46676:SF1">
    <property type="entry name" value="PROTEIN AMBP"/>
    <property type="match status" value="1"/>
</dbReference>
<evidence type="ECO:0000256" key="9">
    <source>
        <dbReference type="ARBA" id="ARBA00022900"/>
    </source>
</evidence>
<dbReference type="PRINTS" id="PR00179">
    <property type="entry name" value="LIPOCALIN"/>
</dbReference>
<dbReference type="Pfam" id="PF00061">
    <property type="entry name" value="Lipocalin"/>
    <property type="match status" value="2"/>
</dbReference>
<evidence type="ECO:0000256" key="5">
    <source>
        <dbReference type="ARBA" id="ARBA00022685"/>
    </source>
</evidence>
<keyword evidence="5" id="KW-0165">Cleavage on pair of basic residues</keyword>
<dbReference type="InterPro" id="IPR012674">
    <property type="entry name" value="Calycin"/>
</dbReference>
<feature type="chain" id="PRO_5040446349" description="Protein AMBP" evidence="13">
    <location>
        <begin position="25"/>
        <end position="589"/>
    </location>
</feature>
<evidence type="ECO:0000256" key="11">
    <source>
        <dbReference type="ARBA" id="ARBA00023157"/>
    </source>
</evidence>
<reference evidence="15" key="1">
    <citation type="submission" date="2020-03" db="EMBL/GenBank/DDBJ databases">
        <authorList>
            <person name="Weist P."/>
        </authorList>
    </citation>
    <scope>NUCLEOTIDE SEQUENCE</scope>
</reference>
<dbReference type="GO" id="GO:0005576">
    <property type="term" value="C:extracellular region"/>
    <property type="evidence" value="ECO:0007669"/>
    <property type="project" value="UniProtKB-SubCell"/>
</dbReference>
<evidence type="ECO:0000256" key="4">
    <source>
        <dbReference type="ARBA" id="ARBA00022525"/>
    </source>
</evidence>
<keyword evidence="10" id="KW-0157">Chromophore</keyword>
<dbReference type="Pfam" id="PF00014">
    <property type="entry name" value="Kunitz_BPTI"/>
    <property type="match status" value="2"/>
</dbReference>
<dbReference type="FunFam" id="4.10.410.10:FF:000005">
    <property type="entry name" value="Pancreatic trypsin inhibitor"/>
    <property type="match status" value="1"/>
</dbReference>
<feature type="signal peptide" evidence="13">
    <location>
        <begin position="1"/>
        <end position="24"/>
    </location>
</feature>
<dbReference type="InterPro" id="IPR002968">
    <property type="entry name" value="A1-microglobln"/>
</dbReference>
<dbReference type="SUPFAM" id="SSF57362">
    <property type="entry name" value="BPTI-like"/>
    <property type="match status" value="2"/>
</dbReference>
<keyword evidence="16" id="KW-1185">Reference proteome</keyword>
<dbReference type="InterPro" id="IPR036880">
    <property type="entry name" value="Kunitz_BPTI_sf"/>
</dbReference>
<sequence>MQKAVSLVSVLVLGSVWTLQGVHTLPETLPLPQEDFHLDQFMGRWFEVAVVSTCPHYMQRKRGNPVAVALQLQRVASQGNFTMTATSFRNGSCQQTSTVYDLTDTPGRFFHRNLRFDADVDSFVVETNYDEFALMLLLSTEKPSGNKTTSIKLYSRTVDVTPAVRLNLKTLVRRHGMSDEAVIMNHKKDECAPRELDTEPHIQPQISAPKSPREMWFRLWTLFISDQKSGQTVDRMKTTVVLVPLLLLGWTGTLQGLPVLPEPLYPTQENFDLTRFVGTWHDVALTSSCPHMQRNRADAAIGKLVLEKDTGNKLKVTRTRLRHGTCVEMSGEYELTSTPGRIFYHIDRWDADVDAYVVHTNYDEYAIIIMSKQKTSGENSTSLKLYSRTMSVRDTVLDDFKTLVRHQGMSDDTIIIKQNKGDCVPGEQVEEAPSQPEPKRLRRQVLPTLALSDEEGSGDMSAPFNDSEACKAAPETGPCFGFIQRFFYNSTSMRCELFTYGGCLGNQNNFVTVRECLQRCRTEAVCRLPMAPEPCTGQPTIWAFDFVTGSCMPYKDGICQANANQFYSRAECQEYCGVIKDDGELLTAS</sequence>
<evidence type="ECO:0000313" key="16">
    <source>
        <dbReference type="Proteomes" id="UP001153269"/>
    </source>
</evidence>
<keyword evidence="7 13" id="KW-0732">Signal</keyword>
<keyword evidence="6" id="KW-0646">Protease inhibitor</keyword>
<evidence type="ECO:0000256" key="13">
    <source>
        <dbReference type="SAM" id="SignalP"/>
    </source>
</evidence>
<feature type="domain" description="BPTI/Kunitz inhibitor" evidence="14">
    <location>
        <begin position="470"/>
        <end position="520"/>
    </location>
</feature>
<keyword evidence="9" id="KW-0722">Serine protease inhibitor</keyword>
<organism evidence="15 16">
    <name type="scientific">Pleuronectes platessa</name>
    <name type="common">European plaice</name>
    <dbReference type="NCBI Taxonomy" id="8262"/>
    <lineage>
        <taxon>Eukaryota</taxon>
        <taxon>Metazoa</taxon>
        <taxon>Chordata</taxon>
        <taxon>Craniata</taxon>
        <taxon>Vertebrata</taxon>
        <taxon>Euteleostomi</taxon>
        <taxon>Actinopterygii</taxon>
        <taxon>Neopterygii</taxon>
        <taxon>Teleostei</taxon>
        <taxon>Neoteleostei</taxon>
        <taxon>Acanthomorphata</taxon>
        <taxon>Carangaria</taxon>
        <taxon>Pleuronectiformes</taxon>
        <taxon>Pleuronectoidei</taxon>
        <taxon>Pleuronectidae</taxon>
        <taxon>Pleuronectes</taxon>
    </lineage>
</organism>
<dbReference type="Gene3D" id="2.40.128.20">
    <property type="match status" value="2"/>
</dbReference>
<comment type="similarity">
    <text evidence="2">In the N-terminal section; belongs to the calycin superfamily. Lipocalin family.</text>
</comment>
<proteinExistence type="inferred from homology"/>
<evidence type="ECO:0000256" key="3">
    <source>
        <dbReference type="ARBA" id="ARBA00018905"/>
    </source>
</evidence>
<evidence type="ECO:0000256" key="12">
    <source>
        <dbReference type="ARBA" id="ARBA00023180"/>
    </source>
</evidence>
<evidence type="ECO:0000256" key="7">
    <source>
        <dbReference type="ARBA" id="ARBA00022729"/>
    </source>
</evidence>
<evidence type="ECO:0000313" key="15">
    <source>
        <dbReference type="EMBL" id="CAB1440866.1"/>
    </source>
</evidence>
<keyword evidence="11" id="KW-1015">Disulfide bond</keyword>
<name>A0A9N7V193_PLEPL</name>
<keyword evidence="12" id="KW-0325">Glycoprotein</keyword>
<dbReference type="InterPro" id="IPR000566">
    <property type="entry name" value="Lipocln_cytosolic_FA-bd_dom"/>
</dbReference>
<dbReference type="SUPFAM" id="SSF50814">
    <property type="entry name" value="Lipocalins"/>
    <property type="match status" value="2"/>
</dbReference>
<dbReference type="CDD" id="cd22597">
    <property type="entry name" value="Kunitz_bikunin_2-like"/>
    <property type="match status" value="1"/>
</dbReference>
<evidence type="ECO:0000256" key="10">
    <source>
        <dbReference type="ARBA" id="ARBA00022991"/>
    </source>
</evidence>
<evidence type="ECO:0000256" key="6">
    <source>
        <dbReference type="ARBA" id="ARBA00022690"/>
    </source>
</evidence>
<dbReference type="CDD" id="cd22596">
    <property type="entry name" value="Kunitz_bikunin_1-like"/>
    <property type="match status" value="1"/>
</dbReference>
<comment type="subcellular location">
    <subcellularLocation>
        <location evidence="1">Secreted</location>
    </subcellularLocation>
</comment>
<dbReference type="EMBL" id="CADEAL010002535">
    <property type="protein sequence ID" value="CAB1440866.1"/>
    <property type="molecule type" value="Genomic_DNA"/>
</dbReference>
<dbReference type="InterPro" id="IPR020901">
    <property type="entry name" value="Prtase_inh_Kunz-CS"/>
</dbReference>
<evidence type="ECO:0000256" key="2">
    <source>
        <dbReference type="ARBA" id="ARBA00008238"/>
    </source>
</evidence>
<dbReference type="PROSITE" id="PS00280">
    <property type="entry name" value="BPTI_KUNITZ_1"/>
    <property type="match status" value="1"/>
</dbReference>
<dbReference type="PANTHER" id="PTHR46676">
    <property type="entry name" value="PROTEIN AMBP"/>
    <property type="match status" value="1"/>
</dbReference>
<keyword evidence="4" id="KW-0964">Secreted</keyword>